<keyword evidence="3" id="KW-1185">Reference proteome</keyword>
<protein>
    <submittedName>
        <fullName evidence="2">Uncharacterized protein</fullName>
    </submittedName>
</protein>
<dbReference type="AlphaFoldDB" id="A0A3S9PCX9"/>
<gene>
    <name evidence="2" type="ORF">EKH77_02325</name>
</gene>
<feature type="compositionally biased region" description="Basic and acidic residues" evidence="1">
    <location>
        <begin position="42"/>
        <end position="63"/>
    </location>
</feature>
<proteinExistence type="predicted"/>
<evidence type="ECO:0000313" key="2">
    <source>
        <dbReference type="EMBL" id="AZQ70204.1"/>
    </source>
</evidence>
<dbReference type="Proteomes" id="UP000267900">
    <property type="component" value="Chromosome"/>
</dbReference>
<evidence type="ECO:0000313" key="3">
    <source>
        <dbReference type="Proteomes" id="UP000267900"/>
    </source>
</evidence>
<feature type="region of interest" description="Disordered" evidence="1">
    <location>
        <begin position="1"/>
        <end position="88"/>
    </location>
</feature>
<sequence length="88" mass="9831">MTDDHDSDTETNSVSGREYSADQGTHAREGGHDRRRGRCGRGTRERGRQGRDSRRGGYPDHKGPHCLGPHVRQPSLLHRAAPRSSRSM</sequence>
<dbReference type="EMBL" id="CP034587">
    <property type="protein sequence ID" value="AZQ70204.1"/>
    <property type="molecule type" value="Genomic_DNA"/>
</dbReference>
<organism evidence="2 3">
    <name type="scientific">Streptomyces luteoverticillatus</name>
    <name type="common">Streptoverticillium luteoverticillatus</name>
    <dbReference type="NCBI Taxonomy" id="66425"/>
    <lineage>
        <taxon>Bacteria</taxon>
        <taxon>Bacillati</taxon>
        <taxon>Actinomycetota</taxon>
        <taxon>Actinomycetes</taxon>
        <taxon>Kitasatosporales</taxon>
        <taxon>Streptomycetaceae</taxon>
        <taxon>Streptomyces</taxon>
    </lineage>
</organism>
<accession>A0A3S9PCX9</accession>
<evidence type="ECO:0000256" key="1">
    <source>
        <dbReference type="SAM" id="MobiDB-lite"/>
    </source>
</evidence>
<name>A0A3S9PCX9_STRLT</name>
<reference evidence="2 3" key="1">
    <citation type="submission" date="2018-12" db="EMBL/GenBank/DDBJ databases">
        <title>The whole draft genome of Streptomyce luteoverticillatus CGMCC 15060.</title>
        <authorList>
            <person name="Feng Z."/>
            <person name="Chen G."/>
            <person name="Zhang J."/>
            <person name="Zhu H."/>
            <person name="Yu X."/>
            <person name="Zhang W."/>
            <person name="Zhang X."/>
        </authorList>
    </citation>
    <scope>NUCLEOTIDE SEQUENCE [LARGE SCALE GENOMIC DNA]</scope>
    <source>
        <strain evidence="2 3">CGMCC 15060</strain>
    </source>
</reference>